<dbReference type="Gene3D" id="3.50.50.60">
    <property type="entry name" value="FAD/NAD(P)-binding domain"/>
    <property type="match status" value="1"/>
</dbReference>
<dbReference type="AlphaFoldDB" id="A0A9P6ZPW9"/>
<dbReference type="GO" id="GO:0005737">
    <property type="term" value="C:cytoplasm"/>
    <property type="evidence" value="ECO:0007669"/>
    <property type="project" value="TreeGrafter"/>
</dbReference>
<accession>A0A9P6ZPW9</accession>
<evidence type="ECO:0000313" key="4">
    <source>
        <dbReference type="Proteomes" id="UP000714275"/>
    </source>
</evidence>
<dbReference type="PANTHER" id="PTHR13847:SF213">
    <property type="entry name" value="DEPENDENT OXIDOREDUCTASE, PUTATIVE-RELATED"/>
    <property type="match status" value="1"/>
</dbReference>
<dbReference type="InterPro" id="IPR006076">
    <property type="entry name" value="FAD-dep_OxRdtase"/>
</dbReference>
<evidence type="ECO:0000256" key="1">
    <source>
        <dbReference type="SAM" id="MobiDB-lite"/>
    </source>
</evidence>
<feature type="region of interest" description="Disordered" evidence="1">
    <location>
        <begin position="1"/>
        <end position="31"/>
    </location>
</feature>
<keyword evidence="4" id="KW-1185">Reference proteome</keyword>
<name>A0A9P6ZPW9_9AGAM</name>
<evidence type="ECO:0000313" key="3">
    <source>
        <dbReference type="EMBL" id="KAG1774625.1"/>
    </source>
</evidence>
<organism evidence="3 4">
    <name type="scientific">Suillus placidus</name>
    <dbReference type="NCBI Taxonomy" id="48579"/>
    <lineage>
        <taxon>Eukaryota</taxon>
        <taxon>Fungi</taxon>
        <taxon>Dikarya</taxon>
        <taxon>Basidiomycota</taxon>
        <taxon>Agaricomycotina</taxon>
        <taxon>Agaricomycetes</taxon>
        <taxon>Agaricomycetidae</taxon>
        <taxon>Boletales</taxon>
        <taxon>Suillineae</taxon>
        <taxon>Suillaceae</taxon>
        <taxon>Suillus</taxon>
    </lineage>
</organism>
<dbReference type="InterPro" id="IPR036188">
    <property type="entry name" value="FAD/NAD-bd_sf"/>
</dbReference>
<dbReference type="EMBL" id="JABBWD010000040">
    <property type="protein sequence ID" value="KAG1774625.1"/>
    <property type="molecule type" value="Genomic_DNA"/>
</dbReference>
<dbReference type="Gene3D" id="3.30.9.10">
    <property type="entry name" value="D-Amino Acid Oxidase, subunit A, domain 2"/>
    <property type="match status" value="1"/>
</dbReference>
<dbReference type="OrthoDB" id="429143at2759"/>
<proteinExistence type="predicted"/>
<comment type="caution">
    <text evidence="3">The sequence shown here is derived from an EMBL/GenBank/DDBJ whole genome shotgun (WGS) entry which is preliminary data.</text>
</comment>
<dbReference type="Pfam" id="PF01266">
    <property type="entry name" value="DAO"/>
    <property type="match status" value="1"/>
</dbReference>
<protein>
    <submittedName>
        <fullName evidence="3">FAD dependent oxidoreductase</fullName>
    </submittedName>
</protein>
<gene>
    <name evidence="3" type="ORF">EV702DRAFT_1180733</name>
</gene>
<sequence>MGNTLPHPYSTERIPWQPPHLPNAPSAHPGLPLPNPNRSFWSYPPSPIAARVSQLPAHTDFAVSSIARTSVVKRLLDSARTDGHGVRVVMLEARDACSGATRRNGGHISPPLYHDYTSLKCDHGQAELRNVAEQEGVLAEFQWWEVESIGMFYNSDMFEKAKTKVQTYKADLPFDAEHHKVHEAKEAIEKYRLASDTLGCISSSAGAIHPYQFVTGIFAKLLSRYPDHLSLCVNTPCTSISPESPPTSSNPYYTLSTPRGTITTPHIIHATNGWASTLLEKFRGKIIPFRGNMTAQRPGQSLPIPDSNPTSHRSFIFYTRPIGYEYLTQLPTGEHELMLGGRFAQDDDEGYEAMGNTDDTTYSTRIGAHLSGVLPKYFGENNWGREGVHLRGGDGEWAEGRVKALWSGILGISVDLIPWVGRLPRVVSGRMRRRRGCCTGEWIAAGYSGEGMVHAWLRGSKTLSEMVLGREMEEWFPDIMSQRE</sequence>
<dbReference type="SUPFAM" id="SSF51905">
    <property type="entry name" value="FAD/NAD(P)-binding domain"/>
    <property type="match status" value="1"/>
</dbReference>
<reference evidence="3" key="1">
    <citation type="journal article" date="2020" name="New Phytol.">
        <title>Comparative genomics reveals dynamic genome evolution in host specialist ectomycorrhizal fungi.</title>
        <authorList>
            <person name="Lofgren L.A."/>
            <person name="Nguyen N.H."/>
            <person name="Vilgalys R."/>
            <person name="Ruytinx J."/>
            <person name="Liao H.L."/>
            <person name="Branco S."/>
            <person name="Kuo A."/>
            <person name="LaButti K."/>
            <person name="Lipzen A."/>
            <person name="Andreopoulos W."/>
            <person name="Pangilinan J."/>
            <person name="Riley R."/>
            <person name="Hundley H."/>
            <person name="Na H."/>
            <person name="Barry K."/>
            <person name="Grigoriev I.V."/>
            <person name="Stajich J.E."/>
            <person name="Kennedy P.G."/>
        </authorList>
    </citation>
    <scope>NUCLEOTIDE SEQUENCE</scope>
    <source>
        <strain evidence="3">DOB743</strain>
    </source>
</reference>
<dbReference type="Proteomes" id="UP000714275">
    <property type="component" value="Unassembled WGS sequence"/>
</dbReference>
<evidence type="ECO:0000259" key="2">
    <source>
        <dbReference type="Pfam" id="PF01266"/>
    </source>
</evidence>
<dbReference type="PANTHER" id="PTHR13847">
    <property type="entry name" value="SARCOSINE DEHYDROGENASE-RELATED"/>
    <property type="match status" value="1"/>
</dbReference>
<feature type="domain" description="FAD dependent oxidoreductase" evidence="2">
    <location>
        <begin position="84"/>
        <end position="457"/>
    </location>
</feature>